<dbReference type="EC" id="2.4.1.257" evidence="3"/>
<comment type="subcellular location">
    <subcellularLocation>
        <location evidence="3">Endoplasmic reticulum membrane</location>
        <topology evidence="3">Single-pass membrane protein</topology>
    </subcellularLocation>
</comment>
<dbReference type="InterPro" id="IPR001296">
    <property type="entry name" value="Glyco_trans_1"/>
</dbReference>
<evidence type="ECO:0000313" key="5">
    <source>
        <dbReference type="EMBL" id="CAH0545789.1"/>
    </source>
</evidence>
<keyword evidence="1 3" id="KW-0328">Glycosyltransferase</keyword>
<dbReference type="Pfam" id="PF00534">
    <property type="entry name" value="Glycos_transf_1"/>
    <property type="match status" value="1"/>
</dbReference>
<dbReference type="PANTHER" id="PTHR45918">
    <property type="entry name" value="ALPHA-1,3/1,6-MANNOSYLTRANSFERASE ALG2"/>
    <property type="match status" value="1"/>
</dbReference>
<evidence type="ECO:0000259" key="4">
    <source>
        <dbReference type="Pfam" id="PF00534"/>
    </source>
</evidence>
<dbReference type="GO" id="GO:0102704">
    <property type="term" value="F:GDP-Man:Man(2)GlcNAc(2)-PP-Dol alpha-1,6-mannosyltransferase activity"/>
    <property type="evidence" value="ECO:0007669"/>
    <property type="project" value="UniProtKB-UniRule"/>
</dbReference>
<evidence type="ECO:0000256" key="3">
    <source>
        <dbReference type="RuleBase" id="RU367136"/>
    </source>
</evidence>
<dbReference type="GO" id="GO:0004378">
    <property type="term" value="F:GDP-Man:Man(1)GlcNAc(2)-PP-Dol alpha-1,3-mannosyltransferase activity"/>
    <property type="evidence" value="ECO:0007669"/>
    <property type="project" value="UniProtKB-UniRule"/>
</dbReference>
<feature type="domain" description="Glycosyl transferase family 1" evidence="4">
    <location>
        <begin position="218"/>
        <end position="378"/>
    </location>
</feature>
<evidence type="ECO:0000256" key="1">
    <source>
        <dbReference type="ARBA" id="ARBA00022676"/>
    </source>
</evidence>
<sequence>MEIHSNGATPLENKKIVFLHEKLTKRRSDRYIVNIALAFQKIGYDVDIYTTFFDPYDCIEDIPFLDKLRIVKVASWVPRSIFGMFRQKLLALKAIIMAIRLIFLPRRERPQMVITDVSMVALYLLNMFTPYRLCFVETFLSMKVADACYEHSRIIPSLMEIKWIKMAHEVVVETIGFAEILKKSYPGLNHSPKILYHSMDIGLWDEPGINIQRIIPDLLENTIVFLTIGKFRRSSNFKLSLESFERLLELIGDKSVTRRFQLVIAGNCKSLEEKFYYNELTSEARDKSCASQITFLKQLPIIHEKTLILESAIMIHPAKNDVYSDFILKAMSLGKPIVATNRGIASKLLTHRVSGVIMEPEAKTFAIAMKKLMLSPHLQIFLGDMAKDTFQNCYSFDVLCEKVRNIMTKYDIEVEEESQITTTAKALYAVSENKNK</sequence>
<dbReference type="InterPro" id="IPR027054">
    <property type="entry name" value="ALG2"/>
</dbReference>
<proteinExistence type="inferred from homology"/>
<evidence type="ECO:0000313" key="6">
    <source>
        <dbReference type="Proteomes" id="UP001154078"/>
    </source>
</evidence>
<dbReference type="SUPFAM" id="SSF53756">
    <property type="entry name" value="UDP-Glycosyltransferase/glycogen phosphorylase"/>
    <property type="match status" value="1"/>
</dbReference>
<comment type="function">
    <text evidence="3">Mannosylates Man(2)GlcNAc(2)-dolichol diphosphate and Man(1)GlcNAc(2)-dolichol diphosphate to form Man(3)GlcNAc(2)-dolichol diphosphate.</text>
</comment>
<comment type="catalytic activity">
    <reaction evidence="3">
        <text>an alpha-D-Man-(1-&gt;3)-beta-D-Man-(1-&gt;4)-beta-D-GlcNAc-(1-&gt;4)-alpha-D-GlcNAc-diphospho-di-trans,poly-cis-dolichol + GDP-alpha-D-mannose = an alpha-D-Man-(1-&gt;3)-[alpha-D-Man-(1-&gt;6)]-beta-D-Man-(1-&gt;4)-beta-D-GlcNAc-(1-&gt;4)-alpha-D-GlcNAc-diphospho-di-trans,poly-cis-dolichol + GDP + H(+)</text>
        <dbReference type="Rhea" id="RHEA:29519"/>
        <dbReference type="Rhea" id="RHEA-COMP:19513"/>
        <dbReference type="Rhea" id="RHEA-COMP:19515"/>
        <dbReference type="ChEBI" id="CHEBI:15378"/>
        <dbReference type="ChEBI" id="CHEBI:57527"/>
        <dbReference type="ChEBI" id="CHEBI:58189"/>
        <dbReference type="ChEBI" id="CHEBI:132510"/>
        <dbReference type="ChEBI" id="CHEBI:132511"/>
        <dbReference type="EC" id="2.4.1.257"/>
    </reaction>
    <physiologicalReaction direction="left-to-right" evidence="3">
        <dbReference type="Rhea" id="RHEA:29520"/>
    </physiologicalReaction>
</comment>
<protein>
    <recommendedName>
        <fullName evidence="3">Alpha-1,3/1,6-mannosyltransferase ALG2</fullName>
        <ecNumber evidence="3">2.4.1.132</ecNumber>
        <ecNumber evidence="3">2.4.1.257</ecNumber>
    </recommendedName>
    <alternativeName>
        <fullName evidence="3">GDP-Man:Man(1)GlcNAc(2)-PP-Dol alpha-1,3-mannosyltransferase</fullName>
    </alternativeName>
</protein>
<dbReference type="EC" id="2.4.1.132" evidence="3"/>
<accession>A0A9P0AKQ6</accession>
<gene>
    <name evidence="5" type="ORF">MELIAE_LOCUS104</name>
</gene>
<comment type="pathway">
    <text evidence="3">Protein modification; protein glycosylation.</text>
</comment>
<reference evidence="5" key="1">
    <citation type="submission" date="2021-12" db="EMBL/GenBank/DDBJ databases">
        <authorList>
            <person name="King R."/>
        </authorList>
    </citation>
    <scope>NUCLEOTIDE SEQUENCE</scope>
</reference>
<comment type="catalytic activity">
    <reaction evidence="3">
        <text>a beta-D-Man-(1-&gt;4)-beta-D-GlcNAc-(1-&gt;4)-alpha-D-GlcNAc-diphospho-di-trans,poly-cis-dolichol + GDP-alpha-D-mannose = an alpha-D-Man-(1-&gt;3)-beta-D-Man-(1-&gt;4)-beta-D-GlcNAc-(1-&gt;4)-alpha-D-GlcNAc-diphospho-di-trans,poly-cis-dolichol + GDP + H(+)</text>
        <dbReference type="Rhea" id="RHEA:29515"/>
        <dbReference type="Rhea" id="RHEA-COMP:19511"/>
        <dbReference type="Rhea" id="RHEA-COMP:19513"/>
        <dbReference type="ChEBI" id="CHEBI:15378"/>
        <dbReference type="ChEBI" id="CHEBI:57527"/>
        <dbReference type="ChEBI" id="CHEBI:58189"/>
        <dbReference type="ChEBI" id="CHEBI:58472"/>
        <dbReference type="ChEBI" id="CHEBI:132510"/>
        <dbReference type="EC" id="2.4.1.132"/>
    </reaction>
    <physiologicalReaction direction="left-to-right" evidence="3">
        <dbReference type="Rhea" id="RHEA:29516"/>
    </physiologicalReaction>
</comment>
<dbReference type="PANTHER" id="PTHR45918:SF1">
    <property type="entry name" value="ALPHA-1,3_1,6-MANNOSYLTRANSFERASE ALG2"/>
    <property type="match status" value="1"/>
</dbReference>
<dbReference type="Proteomes" id="UP001154078">
    <property type="component" value="Chromosome 1"/>
</dbReference>
<dbReference type="EMBL" id="OV121132">
    <property type="protein sequence ID" value="CAH0545789.1"/>
    <property type="molecule type" value="Genomic_DNA"/>
</dbReference>
<name>A0A9P0AKQ6_BRAAE</name>
<keyword evidence="2 3" id="KW-0808">Transferase</keyword>
<dbReference type="GO" id="GO:0005789">
    <property type="term" value="C:endoplasmic reticulum membrane"/>
    <property type="evidence" value="ECO:0007669"/>
    <property type="project" value="UniProtKB-SubCell"/>
</dbReference>
<dbReference type="AlphaFoldDB" id="A0A9P0AKQ6"/>
<keyword evidence="6" id="KW-1185">Reference proteome</keyword>
<dbReference type="OrthoDB" id="448893at2759"/>
<organism evidence="5 6">
    <name type="scientific">Brassicogethes aeneus</name>
    <name type="common">Rape pollen beetle</name>
    <name type="synonym">Meligethes aeneus</name>
    <dbReference type="NCBI Taxonomy" id="1431903"/>
    <lineage>
        <taxon>Eukaryota</taxon>
        <taxon>Metazoa</taxon>
        <taxon>Ecdysozoa</taxon>
        <taxon>Arthropoda</taxon>
        <taxon>Hexapoda</taxon>
        <taxon>Insecta</taxon>
        <taxon>Pterygota</taxon>
        <taxon>Neoptera</taxon>
        <taxon>Endopterygota</taxon>
        <taxon>Coleoptera</taxon>
        <taxon>Polyphaga</taxon>
        <taxon>Cucujiformia</taxon>
        <taxon>Nitidulidae</taxon>
        <taxon>Meligethinae</taxon>
        <taxon>Brassicogethes</taxon>
    </lineage>
</organism>
<dbReference type="Gene3D" id="3.40.50.2000">
    <property type="entry name" value="Glycogen Phosphorylase B"/>
    <property type="match status" value="2"/>
</dbReference>
<comment type="similarity">
    <text evidence="3">Belongs to the glycosyltransferase group 1 family.</text>
</comment>
<evidence type="ECO:0000256" key="2">
    <source>
        <dbReference type="ARBA" id="ARBA00022679"/>
    </source>
</evidence>